<dbReference type="Pfam" id="PF14559">
    <property type="entry name" value="TPR_19"/>
    <property type="match status" value="1"/>
</dbReference>
<reference evidence="5 6" key="1">
    <citation type="journal article" date="2016" name="Sci. Rep.">
        <title>The genome sequence of the outbreeding globe artichoke constructed de novo incorporating a phase-aware low-pass sequencing strategy of F1 progeny.</title>
        <authorList>
            <person name="Scaglione D."/>
            <person name="Reyes-Chin-Wo S."/>
            <person name="Acquadro A."/>
            <person name="Froenicke L."/>
            <person name="Portis E."/>
            <person name="Beitel C."/>
            <person name="Tirone M."/>
            <person name="Mauro R."/>
            <person name="Lo Monaco A."/>
            <person name="Mauromicale G."/>
            <person name="Faccioli P."/>
            <person name="Cattivelli L."/>
            <person name="Rieseberg L."/>
            <person name="Michelmore R."/>
            <person name="Lanteri S."/>
        </authorList>
    </citation>
    <scope>NUCLEOTIDE SEQUENCE [LARGE SCALE GENOMIC DNA]</scope>
    <source>
        <strain evidence="5">2C</strain>
    </source>
</reference>
<dbReference type="Gramene" id="KVH89391">
    <property type="protein sequence ID" value="KVH89391"/>
    <property type="gene ID" value="Ccrd_008619"/>
</dbReference>
<feature type="repeat" description="TPR" evidence="3">
    <location>
        <begin position="670"/>
        <end position="703"/>
    </location>
</feature>
<dbReference type="OMA" id="WHSPQAW"/>
<dbReference type="GO" id="GO:0005819">
    <property type="term" value="C:spindle"/>
    <property type="evidence" value="ECO:0007669"/>
    <property type="project" value="EnsemblPlants"/>
</dbReference>
<dbReference type="GO" id="GO:0048829">
    <property type="term" value="P:root cap development"/>
    <property type="evidence" value="ECO:0007669"/>
    <property type="project" value="EnsemblPlants"/>
</dbReference>
<feature type="region of interest" description="Disordered" evidence="4">
    <location>
        <begin position="290"/>
        <end position="311"/>
    </location>
</feature>
<evidence type="ECO:0000256" key="2">
    <source>
        <dbReference type="ARBA" id="ARBA00038210"/>
    </source>
</evidence>
<evidence type="ECO:0000256" key="1">
    <source>
        <dbReference type="ARBA" id="ARBA00022803"/>
    </source>
</evidence>
<dbReference type="InterPro" id="IPR019734">
    <property type="entry name" value="TPR_rpt"/>
</dbReference>
<comment type="caution">
    <text evidence="5">The sequence shown here is derived from an EMBL/GenBank/DDBJ whole genome shotgun (WGS) entry which is preliminary data.</text>
</comment>
<dbReference type="SMART" id="SM00028">
    <property type="entry name" value="TPR"/>
    <property type="match status" value="7"/>
</dbReference>
<dbReference type="GO" id="GO:0009504">
    <property type="term" value="C:cell plate"/>
    <property type="evidence" value="ECO:0007669"/>
    <property type="project" value="EnsemblPlants"/>
</dbReference>
<feature type="repeat" description="TPR" evidence="3">
    <location>
        <begin position="568"/>
        <end position="601"/>
    </location>
</feature>
<dbReference type="GO" id="GO:0009733">
    <property type="term" value="P:response to auxin"/>
    <property type="evidence" value="ECO:0007669"/>
    <property type="project" value="EnsemblPlants"/>
</dbReference>
<sequence length="721" mass="79835">MCERLCSEFPSEANLQLLAACYLQSNQAYSAYHILKGMWDLALFCLSSFINDFIQIEKYQKMAATVSFDSSDCIWKRTQMPQSRYLFAISCFQMDLLNEAEMALCPSNEPNAEVPNGAAGHYLLGLVYRYTDRMRSAAHQFNQALSLDPLLWAAYEELCKLGSAGEATAVFGESASECIQKQYLSHDVAPQLQSSSDDHHPVSGRQLAESVSPRHLRHLHVNNIKENSVNHNGAVFSGSAASQSNNGVHANISFYNTPSPMANQIETTMLHRSKLSGMAPPPICRNMLPNGPNSSSVGADGSPRSTVKSTIQAPRRKFVDEGKLRKISGRLFSDSGPRRSTRLAGETGSIANLSGIAVAGNGANHSSKYPSSSSKLGSAAFRSVTVRKGQSWSTESLTEGTRSELDDSRSNTTTTSGSSPSPDTRSSERDGSIMSIGRASMSVSKVASGASEVLSLMKILGEGYRLSCLYRCQVGKAHFELVDYLEAERAFSNARLASPYSLEGMDIYSTVLYKDHETALKNFQRAVQLNSRFTYAHTLCGHEYVALEDFENGIKSYQNALQIDARHYNAWYGLAMIYLRQEKYEFSEHHFRKALQINPRSSVIMSYLGTSLHALKRNDEALAMMEKAIVADRKNPLPMYQKANILVSMEDFDGALQVLEELKEYAPHESSVYALMGRIYKRRLMYDKAMLHFGLALDLKPSATDAAIEKLHVPDELEDNL</sequence>
<dbReference type="PROSITE" id="PS50005">
    <property type="entry name" value="TPR"/>
    <property type="match status" value="4"/>
</dbReference>
<feature type="compositionally biased region" description="Low complexity" evidence="4">
    <location>
        <begin position="410"/>
        <end position="424"/>
    </location>
</feature>
<dbReference type="Pfam" id="PF13181">
    <property type="entry name" value="TPR_8"/>
    <property type="match status" value="2"/>
</dbReference>
<protein>
    <submittedName>
        <fullName evidence="5">Cell division cycle protein 27B</fullName>
    </submittedName>
</protein>
<feature type="repeat" description="TPR" evidence="3">
    <location>
        <begin position="534"/>
        <end position="567"/>
    </location>
</feature>
<accession>A0A103XET7</accession>
<dbReference type="GO" id="GO:0010071">
    <property type="term" value="P:root meristem specification"/>
    <property type="evidence" value="ECO:0007669"/>
    <property type="project" value="EnsemblPlants"/>
</dbReference>
<dbReference type="AlphaFoldDB" id="A0A103XET7"/>
<feature type="compositionally biased region" description="Polar residues" evidence="4">
    <location>
        <begin position="291"/>
        <end position="311"/>
    </location>
</feature>
<feature type="compositionally biased region" description="Polar residues" evidence="4">
    <location>
        <begin position="391"/>
        <end position="400"/>
    </location>
</feature>
<organism evidence="5 6">
    <name type="scientific">Cynara cardunculus var. scolymus</name>
    <name type="common">Globe artichoke</name>
    <name type="synonym">Cynara scolymus</name>
    <dbReference type="NCBI Taxonomy" id="59895"/>
    <lineage>
        <taxon>Eukaryota</taxon>
        <taxon>Viridiplantae</taxon>
        <taxon>Streptophyta</taxon>
        <taxon>Embryophyta</taxon>
        <taxon>Tracheophyta</taxon>
        <taxon>Spermatophyta</taxon>
        <taxon>Magnoliopsida</taxon>
        <taxon>eudicotyledons</taxon>
        <taxon>Gunneridae</taxon>
        <taxon>Pentapetalae</taxon>
        <taxon>asterids</taxon>
        <taxon>campanulids</taxon>
        <taxon>Asterales</taxon>
        <taxon>Asteraceae</taxon>
        <taxon>Carduoideae</taxon>
        <taxon>Cardueae</taxon>
        <taxon>Carduinae</taxon>
        <taxon>Cynara</taxon>
    </lineage>
</organism>
<comment type="similarity">
    <text evidence="2">Belongs to the APC3/CDC27 family.</text>
</comment>
<dbReference type="InterPro" id="IPR011990">
    <property type="entry name" value="TPR-like_helical_dom_sf"/>
</dbReference>
<dbReference type="GO" id="GO:0007346">
    <property type="term" value="P:regulation of mitotic cell cycle"/>
    <property type="evidence" value="ECO:0007669"/>
    <property type="project" value="EnsemblPlants"/>
</dbReference>
<dbReference type="GO" id="GO:0031145">
    <property type="term" value="P:anaphase-promoting complex-dependent catabolic process"/>
    <property type="evidence" value="ECO:0007669"/>
    <property type="project" value="TreeGrafter"/>
</dbReference>
<dbReference type="Proteomes" id="UP000243975">
    <property type="component" value="Unassembled WGS sequence"/>
</dbReference>
<evidence type="ECO:0000256" key="4">
    <source>
        <dbReference type="SAM" id="MobiDB-lite"/>
    </source>
</evidence>
<proteinExistence type="inferred from homology"/>
<name>A0A103XET7_CYNCS</name>
<keyword evidence="1 3" id="KW-0802">TPR repeat</keyword>
<keyword evidence="5" id="KW-0131">Cell cycle</keyword>
<evidence type="ECO:0000313" key="5">
    <source>
        <dbReference type="EMBL" id="KVH89391.1"/>
    </source>
</evidence>
<feature type="repeat" description="TPR" evidence="3">
    <location>
        <begin position="118"/>
        <end position="151"/>
    </location>
</feature>
<dbReference type="PROSITE" id="PS50293">
    <property type="entry name" value="TPR_REGION"/>
    <property type="match status" value="1"/>
</dbReference>
<evidence type="ECO:0000256" key="3">
    <source>
        <dbReference type="PROSITE-ProRule" id="PRU00339"/>
    </source>
</evidence>
<dbReference type="PANTHER" id="PTHR12558">
    <property type="entry name" value="CELL DIVISION CYCLE 16,23,27"/>
    <property type="match status" value="1"/>
</dbReference>
<feature type="region of interest" description="Disordered" evidence="4">
    <location>
        <begin position="191"/>
        <end position="214"/>
    </location>
</feature>
<dbReference type="GO" id="GO:0051301">
    <property type="term" value="P:cell division"/>
    <property type="evidence" value="ECO:0007669"/>
    <property type="project" value="UniProtKB-KW"/>
</dbReference>
<dbReference type="EMBL" id="LEKV01005219">
    <property type="protein sequence ID" value="KVH89391.1"/>
    <property type="molecule type" value="Genomic_DNA"/>
</dbReference>
<keyword evidence="5" id="KW-0132">Cell division</keyword>
<keyword evidence="6" id="KW-1185">Reference proteome</keyword>
<feature type="region of interest" description="Disordered" evidence="4">
    <location>
        <begin position="391"/>
        <end position="431"/>
    </location>
</feature>
<dbReference type="GO" id="GO:0005680">
    <property type="term" value="C:anaphase-promoting complex"/>
    <property type="evidence" value="ECO:0007669"/>
    <property type="project" value="EnsemblPlants"/>
</dbReference>
<dbReference type="GO" id="GO:0030154">
    <property type="term" value="P:cell differentiation"/>
    <property type="evidence" value="ECO:0007669"/>
    <property type="project" value="EnsemblPlants"/>
</dbReference>
<dbReference type="GO" id="GO:0007091">
    <property type="term" value="P:metaphase/anaphase transition of mitotic cell cycle"/>
    <property type="evidence" value="ECO:0007669"/>
    <property type="project" value="TreeGrafter"/>
</dbReference>
<evidence type="ECO:0000313" key="6">
    <source>
        <dbReference type="Proteomes" id="UP000243975"/>
    </source>
</evidence>
<gene>
    <name evidence="5" type="ORF">Ccrd_008619</name>
</gene>
<dbReference type="STRING" id="59895.A0A103XET7"/>
<dbReference type="PANTHER" id="PTHR12558:SF13">
    <property type="entry name" value="CELL DIVISION CYCLE PROTEIN 27 HOMOLOG"/>
    <property type="match status" value="1"/>
</dbReference>
<dbReference type="Pfam" id="PF00515">
    <property type="entry name" value="TPR_1"/>
    <property type="match status" value="1"/>
</dbReference>
<dbReference type="Gene3D" id="1.25.40.10">
    <property type="entry name" value="Tetratricopeptide repeat domain"/>
    <property type="match status" value="4"/>
</dbReference>
<dbReference type="SUPFAM" id="SSF48452">
    <property type="entry name" value="TPR-like"/>
    <property type="match status" value="1"/>
</dbReference>
<dbReference type="GO" id="GO:0016567">
    <property type="term" value="P:protein ubiquitination"/>
    <property type="evidence" value="ECO:0007669"/>
    <property type="project" value="TreeGrafter"/>
</dbReference>